<sequence length="675" mass="77929">MFQFLHPEVLWALTALLLPIIIHLFNFKRYKKIFFSNLKFLSNLSTENKKRSNLKKWIILLLRLLALACIIIAFAQPYISTEINKKSSQSESFSIYIDNSFSMNAETEQGIALDVAKNKAFQLINSFPKHSKIRIYSNQLSISSPSLNKEQAITKIQEISPSPVIAKLSDKLRTINIDKKEENVRVYIFSDFQKNQSDFKDIKIDSSARITLLPLSIQRTSNLVVDSCWFEKPFHQLNQAEELFVSIKNVSNTDFAKIPIKLSINKATKSEISFDIKKNSSKILKLKYYNREVGIHNGKIELDDYPISYDNSLFFSYYINKENNILSINQDGPNKYLNKLFTGSETFKLTNKSKAYLYNENTDAYQLIILNEIDKMESGFRHVLTKYIENGGRILLIPNEKIDESVNLFLKDIEAPILKETDTSAQKLAKIELNSEIYKNVFEKLKNNARLPDIFKHYKLGSSKNQFGEKLLQTKGNAPILTKIPYGNGQLYLFTTQLNPKWTNLITHPIIIPTLINLTRNSGKSASLYHQIGYPKAIKIKSNQKNKDQLHIVNNDLKIDFIPEQAKHFEKGIVLFPKEQITIAENYLISLNDSILNSCSYNYSRLESVPEYYSENEINDLIEDHLNKISISFPNKMKLSELYNEQSNGEQYWKLFVILCIFFIISETIIVKAKL</sequence>
<dbReference type="RefSeq" id="WP_275111098.1">
    <property type="nucleotide sequence ID" value="NZ_JAKJSC010000005.1"/>
</dbReference>
<organism evidence="3 4">
    <name type="scientific">Paralabilibaculum antarcticum</name>
    <dbReference type="NCBI Taxonomy" id="2912572"/>
    <lineage>
        <taxon>Bacteria</taxon>
        <taxon>Pseudomonadati</taxon>
        <taxon>Bacteroidota</taxon>
        <taxon>Bacteroidia</taxon>
        <taxon>Marinilabiliales</taxon>
        <taxon>Marinifilaceae</taxon>
        <taxon>Paralabilibaculum</taxon>
    </lineage>
</organism>
<keyword evidence="1" id="KW-0472">Membrane</keyword>
<dbReference type="EMBL" id="JAKJSC010000005">
    <property type="protein sequence ID" value="MDE5419769.1"/>
    <property type="molecule type" value="Genomic_DNA"/>
</dbReference>
<feature type="domain" description="Aerotolerance regulator N-terminal" evidence="2">
    <location>
        <begin position="1"/>
        <end position="77"/>
    </location>
</feature>
<dbReference type="InterPro" id="IPR029062">
    <property type="entry name" value="Class_I_gatase-like"/>
</dbReference>
<dbReference type="NCBIfam" id="TIGR02226">
    <property type="entry name" value="two_anch"/>
    <property type="match status" value="1"/>
</dbReference>
<dbReference type="PANTHER" id="PTHR37464">
    <property type="entry name" value="BLL2463 PROTEIN"/>
    <property type="match status" value="1"/>
</dbReference>
<gene>
    <name evidence="3" type="ORF">L3049_17380</name>
</gene>
<dbReference type="Proteomes" id="UP001528920">
    <property type="component" value="Unassembled WGS sequence"/>
</dbReference>
<feature type="transmembrane region" description="Helical" evidence="1">
    <location>
        <begin position="6"/>
        <end position="25"/>
    </location>
</feature>
<keyword evidence="1" id="KW-1133">Transmembrane helix</keyword>
<accession>A0ABT5VWH8</accession>
<reference evidence="3 4" key="1">
    <citation type="submission" date="2022-01" db="EMBL/GenBank/DDBJ databases">
        <title>Labilibaculum sp. nov, a marine bacterium isolated from Antarctica.</title>
        <authorList>
            <person name="Dai W."/>
        </authorList>
    </citation>
    <scope>NUCLEOTIDE SEQUENCE [LARGE SCALE GENOMIC DNA]</scope>
    <source>
        <strain evidence="3 4">DW002</strain>
    </source>
</reference>
<protein>
    <submittedName>
        <fullName evidence="3">BatA domain-containing protein</fullName>
    </submittedName>
</protein>
<comment type="caution">
    <text evidence="3">The sequence shown here is derived from an EMBL/GenBank/DDBJ whole genome shotgun (WGS) entry which is preliminary data.</text>
</comment>
<dbReference type="Pfam" id="PF07584">
    <property type="entry name" value="BatA"/>
    <property type="match status" value="1"/>
</dbReference>
<proteinExistence type="predicted"/>
<evidence type="ECO:0000313" key="4">
    <source>
        <dbReference type="Proteomes" id="UP001528920"/>
    </source>
</evidence>
<dbReference type="InterPro" id="IPR024163">
    <property type="entry name" value="Aerotolerance_reg_N"/>
</dbReference>
<evidence type="ECO:0000259" key="2">
    <source>
        <dbReference type="Pfam" id="PF07584"/>
    </source>
</evidence>
<keyword evidence="4" id="KW-1185">Reference proteome</keyword>
<dbReference type="InterPro" id="IPR011933">
    <property type="entry name" value="Double_TM_dom"/>
</dbReference>
<feature type="transmembrane region" description="Helical" evidence="1">
    <location>
        <begin position="57"/>
        <end position="79"/>
    </location>
</feature>
<name>A0ABT5VWH8_9BACT</name>
<dbReference type="PANTHER" id="PTHR37464:SF1">
    <property type="entry name" value="BLL2463 PROTEIN"/>
    <property type="match status" value="1"/>
</dbReference>
<evidence type="ECO:0000313" key="3">
    <source>
        <dbReference type="EMBL" id="MDE5419769.1"/>
    </source>
</evidence>
<dbReference type="SUPFAM" id="SSF52317">
    <property type="entry name" value="Class I glutamine amidotransferase-like"/>
    <property type="match status" value="1"/>
</dbReference>
<evidence type="ECO:0000256" key="1">
    <source>
        <dbReference type="SAM" id="Phobius"/>
    </source>
</evidence>
<keyword evidence="1" id="KW-0812">Transmembrane</keyword>